<name>A0A1R3EJT0_9VIBR</name>
<gene>
    <name evidence="1" type="ORF">BCT49_24155</name>
</gene>
<proteinExistence type="predicted"/>
<evidence type="ECO:0000313" key="2">
    <source>
        <dbReference type="Proteomes" id="UP000235406"/>
    </source>
</evidence>
<protein>
    <submittedName>
        <fullName evidence="1">Uncharacterized protein</fullName>
    </submittedName>
</protein>
<dbReference type="RefSeq" id="WP_017100927.1">
    <property type="nucleotide sequence ID" value="NZ_CAWNVI010000060.1"/>
</dbReference>
<dbReference type="OrthoDB" id="5821291at2"/>
<organism evidence="1 2">
    <name type="scientific">Vibrio lentus</name>
    <dbReference type="NCBI Taxonomy" id="136468"/>
    <lineage>
        <taxon>Bacteria</taxon>
        <taxon>Pseudomonadati</taxon>
        <taxon>Pseudomonadota</taxon>
        <taxon>Gammaproteobacteria</taxon>
        <taxon>Vibrionales</taxon>
        <taxon>Vibrionaceae</taxon>
        <taxon>Vibrio</taxon>
    </lineage>
</organism>
<accession>A0A1R3EJT0</accession>
<dbReference type="EMBL" id="MCZK01000060">
    <property type="protein sequence ID" value="PMM74284.1"/>
    <property type="molecule type" value="Genomic_DNA"/>
</dbReference>
<sequence>MSEFESARRLIRESIQRCFGRPLFVMTPQGKQIEVIGYIRRHEKGVNQVHLLATDSELPESCTLLYRDKRYRLVFDAAAKSPNATSQLMREYVLVLDTQGAKHEWSEF</sequence>
<dbReference type="Proteomes" id="UP000235406">
    <property type="component" value="Unassembled WGS sequence"/>
</dbReference>
<evidence type="ECO:0000313" key="1">
    <source>
        <dbReference type="EMBL" id="PMM74284.1"/>
    </source>
</evidence>
<comment type="caution">
    <text evidence="1">The sequence shown here is derived from an EMBL/GenBank/DDBJ whole genome shotgun (WGS) entry which is preliminary data.</text>
</comment>
<dbReference type="AlphaFoldDB" id="A0A1R3EJT0"/>
<reference evidence="2" key="1">
    <citation type="submission" date="2016-07" db="EMBL/GenBank/DDBJ databases">
        <title>Nontailed viruses are major unrecognized killers of bacteria in the ocean.</title>
        <authorList>
            <person name="Kauffman K."/>
            <person name="Hussain F."/>
            <person name="Yang J."/>
            <person name="Arevalo P."/>
            <person name="Brown J."/>
            <person name="Cutler M."/>
            <person name="Kelly L."/>
            <person name="Polz M.F."/>
        </authorList>
    </citation>
    <scope>NUCLEOTIDE SEQUENCE [LARGE SCALE GENOMIC DNA]</scope>
    <source>
        <strain evidence="2">10N.261.46.F8</strain>
    </source>
</reference>